<reference evidence="2" key="1">
    <citation type="submission" date="2022-01" db="EMBL/GenBank/DDBJ databases">
        <authorList>
            <person name="Criscuolo A."/>
        </authorList>
    </citation>
    <scope>NUCLEOTIDE SEQUENCE</scope>
    <source>
        <strain evidence="2">CIP111892</strain>
    </source>
</reference>
<dbReference type="EMBL" id="CAKMMG010000004">
    <property type="protein sequence ID" value="CAH1209239.1"/>
    <property type="molecule type" value="Genomic_DNA"/>
</dbReference>
<evidence type="ECO:0000256" key="1">
    <source>
        <dbReference type="SAM" id="Phobius"/>
    </source>
</evidence>
<keyword evidence="1" id="KW-1133">Transmembrane helix</keyword>
<feature type="transmembrane region" description="Helical" evidence="1">
    <location>
        <begin position="226"/>
        <end position="245"/>
    </location>
</feature>
<dbReference type="Pfam" id="PF19528">
    <property type="entry name" value="DUF6056"/>
    <property type="match status" value="1"/>
</dbReference>
<feature type="transmembrane region" description="Helical" evidence="1">
    <location>
        <begin position="202"/>
        <end position="219"/>
    </location>
</feature>
<protein>
    <submittedName>
        <fullName evidence="2">Uncharacterized protein</fullName>
    </submittedName>
</protein>
<feature type="transmembrane region" description="Helical" evidence="1">
    <location>
        <begin position="12"/>
        <end position="32"/>
    </location>
</feature>
<feature type="transmembrane region" description="Helical" evidence="1">
    <location>
        <begin position="96"/>
        <end position="115"/>
    </location>
</feature>
<feature type="transmembrane region" description="Helical" evidence="1">
    <location>
        <begin position="127"/>
        <end position="148"/>
    </location>
</feature>
<feature type="transmembrane region" description="Helical" evidence="1">
    <location>
        <begin position="154"/>
        <end position="171"/>
    </location>
</feature>
<evidence type="ECO:0000313" key="3">
    <source>
        <dbReference type="Proteomes" id="UP000838324"/>
    </source>
</evidence>
<feature type="transmembrane region" description="Helical" evidence="1">
    <location>
        <begin position="306"/>
        <end position="325"/>
    </location>
</feature>
<feature type="transmembrane region" description="Helical" evidence="1">
    <location>
        <begin position="281"/>
        <end position="297"/>
    </location>
</feature>
<organism evidence="2 3">
    <name type="scientific">Paenibacillus auburnensis</name>
    <dbReference type="NCBI Taxonomy" id="2905649"/>
    <lineage>
        <taxon>Bacteria</taxon>
        <taxon>Bacillati</taxon>
        <taxon>Bacillota</taxon>
        <taxon>Bacilli</taxon>
        <taxon>Bacillales</taxon>
        <taxon>Paenibacillaceae</taxon>
        <taxon>Paenibacillus</taxon>
    </lineage>
</organism>
<accession>A0ABN8GHE0</accession>
<feature type="transmembrane region" description="Helical" evidence="1">
    <location>
        <begin position="356"/>
        <end position="376"/>
    </location>
</feature>
<gene>
    <name evidence="2" type="ORF">PAECIP111892_03180</name>
</gene>
<feature type="transmembrane region" description="Helical" evidence="1">
    <location>
        <begin position="331"/>
        <end position="349"/>
    </location>
</feature>
<comment type="caution">
    <text evidence="2">The sequence shown here is derived from an EMBL/GenBank/DDBJ whole genome shotgun (WGS) entry which is preliminary data.</text>
</comment>
<proteinExistence type="predicted"/>
<keyword evidence="1" id="KW-0472">Membrane</keyword>
<keyword evidence="3" id="KW-1185">Reference proteome</keyword>
<dbReference type="Proteomes" id="UP000838324">
    <property type="component" value="Unassembled WGS sequence"/>
</dbReference>
<dbReference type="InterPro" id="IPR045691">
    <property type="entry name" value="DUF6056"/>
</dbReference>
<keyword evidence="1" id="KW-0812">Transmembrane</keyword>
<feature type="transmembrane region" description="Helical" evidence="1">
    <location>
        <begin position="178"/>
        <end position="196"/>
    </location>
</feature>
<name>A0ABN8GHE0_9BACL</name>
<dbReference type="RefSeq" id="WP_236334778.1">
    <property type="nucleotide sequence ID" value="NZ_CAKMMG010000004.1"/>
</dbReference>
<evidence type="ECO:0000313" key="2">
    <source>
        <dbReference type="EMBL" id="CAH1209239.1"/>
    </source>
</evidence>
<sequence>MKIEINVDDKTINIYRAIIIFLSIIIFGYFFKLNGFTPYWNDEFYYSFISGGDTKLGSIYDIIRSQHYLYFNWTGRILIHGIVQIFLLVGKDYFNIFNSIFLLLLIYLVCSFVRVRKFNNKEDLRDFIIVTLLLWFLMPVMGQTTFWLAGSINYLWSTVFVLVFLLPYRYLLEDKYIIKNNIASAVIMFFLGLLAGWSQENAAVTAVVFVGTAFIFIIYKYKKVPYWFISGSAGLIIGAVFLLLAPGNGVRKEKMYFDLSLKDQIQGFIQSMNYIMLHEQLFLFILFLVMFIFVLFIKSELKIKSIGLALLLFLSGFTSYLAMIASPEFPTRATFIGAIFIIISLMILSTHLNQKFLVAIMIVAIIPFFLSVTNLYNDMQTVGHENAQREKVVAESIENGNYDVRLPEYSVKGSDRVFIFDITMNPKYTSNEHFAKFYGLDSVVIDTPVLVVELKEPVINQYQLYYDTGKGYNETDTSYAGIYNQTDGKRIYFKLPNKPIYRFRFDPGIHANEKIGILKITIQNKNIIKNYDGAQLQEMLIPQHDIYSVTNKVDYLELITGGSDPQLEFVNDYTDKGTSVTIDFADKLSEEIQIFYDLGKGFNENNSVKIEMNDDNKLVAHLPAKNIHDLRIDLGNKQGVSIGIKTINIEAAKTIEIKDIFGKASSLIQLEKSQVKGDIDYFITKGNDPSFQINDLESILASE</sequence>